<dbReference type="Proteomes" id="UP001524642">
    <property type="component" value="Unassembled WGS sequence"/>
</dbReference>
<comment type="caution">
    <text evidence="2">The sequence shown here is derived from an EMBL/GenBank/DDBJ whole genome shotgun (WGS) entry which is preliminary data.</text>
</comment>
<sequence>MDARMDVDPILNGFASRGGAEDEPADAVDVTLQVVRLAGLAEADYQQQRKAAARECGLTLTALDKLVRAERAKRLQEKAAAARRKAPPRPGEIRWPHGFAMEKEGLYADQGEAGQVWLCAPLEVLGEARDAAGEGWSLWLRWKDRDARIHTWPMPARLLVTAPGELEAALLERGLRVSPNPSSRMLLREALGGVQAGSRVTLVSRSGWHAVGTDEAAYILPDGTVIGATAETLVMKAPPENAAQMVAQAGTLDGWKAEVAAPAAGNPMAAFLLAAAFTGPLLDACGEPSGGFHITGRSKVGKTLALRLALSAWGPPVKGAMLRDWRSTANGLEGAAEEAGDGLLGLDELHQADPREVAAACYMLANESGKGRMRRDTTAQRRRTWRTFILSTGELDIATVVSRTGQSLPAGAEVRLPSISVDGGSAWPALHGRPALTDLMTDLHAAVRRHHGHAGRAFVARLAEARRDDAAGLADAATAMRDRIAATLPSDADPQVRDVARRCALVALAGELATLWGILPWPRDETFRVAEAMLARWIEKRGGGGASEEAQHVRAVRLFLTEHGASRFVALHFDRSQNVNAWVESHPDRPVIKRAGWRRRRADGRDEYLIAPDVWRELCREAGVDPAEAGRTLRAEGFLDAGDGKNLAATVRVPGVGKIRVYRVLPDLMGEGGSA</sequence>
<accession>A0ABT1WXR9</accession>
<dbReference type="InterPro" id="IPR009270">
    <property type="entry name" value="DUF927"/>
</dbReference>
<feature type="domain" description="DUF927" evidence="1">
    <location>
        <begin position="105"/>
        <end position="382"/>
    </location>
</feature>
<protein>
    <submittedName>
        <fullName evidence="2">DUF927 domain-containing protein</fullName>
    </submittedName>
</protein>
<organism evidence="2 3">
    <name type="scientific">Roseomonas populi</name>
    <dbReference type="NCBI Taxonomy" id="3121582"/>
    <lineage>
        <taxon>Bacteria</taxon>
        <taxon>Pseudomonadati</taxon>
        <taxon>Pseudomonadota</taxon>
        <taxon>Alphaproteobacteria</taxon>
        <taxon>Acetobacterales</taxon>
        <taxon>Roseomonadaceae</taxon>
        <taxon>Roseomonas</taxon>
    </lineage>
</organism>
<gene>
    <name evidence="2" type="ORF">NRP21_01045</name>
</gene>
<evidence type="ECO:0000313" key="3">
    <source>
        <dbReference type="Proteomes" id="UP001524642"/>
    </source>
</evidence>
<name>A0ABT1WXR9_9PROT</name>
<dbReference type="EMBL" id="JANJOU010000001">
    <property type="protein sequence ID" value="MCR0980632.1"/>
    <property type="molecule type" value="Genomic_DNA"/>
</dbReference>
<dbReference type="RefSeq" id="WP_257714314.1">
    <property type="nucleotide sequence ID" value="NZ_JANJOU010000001.1"/>
</dbReference>
<dbReference type="Pfam" id="PF06048">
    <property type="entry name" value="DUF927"/>
    <property type="match status" value="1"/>
</dbReference>
<keyword evidence="3" id="KW-1185">Reference proteome</keyword>
<evidence type="ECO:0000259" key="1">
    <source>
        <dbReference type="Pfam" id="PF06048"/>
    </source>
</evidence>
<evidence type="ECO:0000313" key="2">
    <source>
        <dbReference type="EMBL" id="MCR0980632.1"/>
    </source>
</evidence>
<proteinExistence type="predicted"/>
<reference evidence="2 3" key="1">
    <citation type="submission" date="2022-06" db="EMBL/GenBank/DDBJ databases">
        <title>Roseomonas CN29.</title>
        <authorList>
            <person name="Cheng Y."/>
            <person name="He X."/>
        </authorList>
    </citation>
    <scope>NUCLEOTIDE SEQUENCE [LARGE SCALE GENOMIC DNA]</scope>
    <source>
        <strain evidence="2 3">CN29</strain>
    </source>
</reference>